<gene>
    <name evidence="1" type="ORF">BDN72DRAFT_787202</name>
</gene>
<evidence type="ECO:0000313" key="1">
    <source>
        <dbReference type="EMBL" id="TFK75309.1"/>
    </source>
</evidence>
<protein>
    <submittedName>
        <fullName evidence="1">Phosphatases II</fullName>
    </submittedName>
</protein>
<reference evidence="1 2" key="1">
    <citation type="journal article" date="2019" name="Nat. Ecol. Evol.">
        <title>Megaphylogeny resolves global patterns of mushroom evolution.</title>
        <authorList>
            <person name="Varga T."/>
            <person name="Krizsan K."/>
            <person name="Foldi C."/>
            <person name="Dima B."/>
            <person name="Sanchez-Garcia M."/>
            <person name="Sanchez-Ramirez S."/>
            <person name="Szollosi G.J."/>
            <person name="Szarkandi J.G."/>
            <person name="Papp V."/>
            <person name="Albert L."/>
            <person name="Andreopoulos W."/>
            <person name="Angelini C."/>
            <person name="Antonin V."/>
            <person name="Barry K.W."/>
            <person name="Bougher N.L."/>
            <person name="Buchanan P."/>
            <person name="Buyck B."/>
            <person name="Bense V."/>
            <person name="Catcheside P."/>
            <person name="Chovatia M."/>
            <person name="Cooper J."/>
            <person name="Damon W."/>
            <person name="Desjardin D."/>
            <person name="Finy P."/>
            <person name="Geml J."/>
            <person name="Haridas S."/>
            <person name="Hughes K."/>
            <person name="Justo A."/>
            <person name="Karasinski D."/>
            <person name="Kautmanova I."/>
            <person name="Kiss B."/>
            <person name="Kocsube S."/>
            <person name="Kotiranta H."/>
            <person name="LaButti K.M."/>
            <person name="Lechner B.E."/>
            <person name="Liimatainen K."/>
            <person name="Lipzen A."/>
            <person name="Lukacs Z."/>
            <person name="Mihaltcheva S."/>
            <person name="Morgado L.N."/>
            <person name="Niskanen T."/>
            <person name="Noordeloos M.E."/>
            <person name="Ohm R.A."/>
            <person name="Ortiz-Santana B."/>
            <person name="Ovrebo C."/>
            <person name="Racz N."/>
            <person name="Riley R."/>
            <person name="Savchenko A."/>
            <person name="Shiryaev A."/>
            <person name="Soop K."/>
            <person name="Spirin V."/>
            <person name="Szebenyi C."/>
            <person name="Tomsovsky M."/>
            <person name="Tulloss R.E."/>
            <person name="Uehling J."/>
            <person name="Grigoriev I.V."/>
            <person name="Vagvolgyi C."/>
            <person name="Papp T."/>
            <person name="Martin F.M."/>
            <person name="Miettinen O."/>
            <person name="Hibbett D.S."/>
            <person name="Nagy L.G."/>
        </authorList>
    </citation>
    <scope>NUCLEOTIDE SEQUENCE [LARGE SCALE GENOMIC DNA]</scope>
    <source>
        <strain evidence="1 2">NL-1719</strain>
    </source>
</reference>
<organism evidence="1 2">
    <name type="scientific">Pluteus cervinus</name>
    <dbReference type="NCBI Taxonomy" id="181527"/>
    <lineage>
        <taxon>Eukaryota</taxon>
        <taxon>Fungi</taxon>
        <taxon>Dikarya</taxon>
        <taxon>Basidiomycota</taxon>
        <taxon>Agaricomycotina</taxon>
        <taxon>Agaricomycetes</taxon>
        <taxon>Agaricomycetidae</taxon>
        <taxon>Agaricales</taxon>
        <taxon>Pluteineae</taxon>
        <taxon>Pluteaceae</taxon>
        <taxon>Pluteus</taxon>
    </lineage>
</organism>
<accession>A0ACD3BBB2</accession>
<evidence type="ECO:0000313" key="2">
    <source>
        <dbReference type="Proteomes" id="UP000308600"/>
    </source>
</evidence>
<dbReference type="Proteomes" id="UP000308600">
    <property type="component" value="Unassembled WGS sequence"/>
</dbReference>
<keyword evidence="2" id="KW-1185">Reference proteome</keyword>
<dbReference type="EMBL" id="ML208263">
    <property type="protein sequence ID" value="TFK75309.1"/>
    <property type="molecule type" value="Genomic_DNA"/>
</dbReference>
<name>A0ACD3BBB2_9AGAR</name>
<proteinExistence type="predicted"/>
<sequence>MSQWPAVSALALLASQHHESEYNRVKFGPQGCPNRYIPLSLHLPDLFNELQQRQVQAAQLQTWWPCQRDTHAAPTVPSLQEELLAAISDSLVDPPPLQLPPPSLRVKTSSSHPINVSYIVNTELMPLISSHLVFTPLSPTIFDIPPSLALDRLIAVNQPHTSPRAQCLQVPPASPRPSPGLHLRTRSSVIEALHAALSNNLTPPKRKSPLTIPHKLPTPAPSPVQEPPCTGHLFTHSNKSNISLLSTLSISKDFTPAIVLPNAEDSQLDISSEPLPLRDVLPGLEDSWSSLAILQTPENPSRITKYPSPPPSPPLPTFILGNLFLSSCPGKKVRLDGPVRGRGGVCRDLAADLMRFKELGVGCIVCCLDDHELDFLGSPWPAYEKNARQIGIDVLRIPTPEGLAPYTPALVDAHLVKLITRYTLRGTPILVHCRGGVGRAGVMACCWLIKLGLCGWIQEGSGKQPPVDDSGETQDVDPEVIAFVKRVIAVVRKRRSVKAIETYEQVKFLVDYVTYLKSGNGQHLPPDLNLIPVIPQVV</sequence>